<keyword evidence="3" id="KW-1185">Reference proteome</keyword>
<protein>
    <submittedName>
        <fullName evidence="2">ABC transporter permease</fullName>
    </submittedName>
</protein>
<name>A0ABP5LTC6_9ACTN</name>
<evidence type="ECO:0000313" key="2">
    <source>
        <dbReference type="EMBL" id="GAA2151532.1"/>
    </source>
</evidence>
<feature type="transmembrane region" description="Helical" evidence="1">
    <location>
        <begin position="149"/>
        <end position="171"/>
    </location>
</feature>
<comment type="caution">
    <text evidence="2">The sequence shown here is derived from an EMBL/GenBank/DDBJ whole genome shotgun (WGS) entry which is preliminary data.</text>
</comment>
<feature type="transmembrane region" description="Helical" evidence="1">
    <location>
        <begin position="126"/>
        <end position="143"/>
    </location>
</feature>
<dbReference type="PANTHER" id="PTHR36833">
    <property type="entry name" value="SLR0610 PROTEIN-RELATED"/>
    <property type="match status" value="1"/>
</dbReference>
<dbReference type="InterPro" id="IPR010390">
    <property type="entry name" value="ABC-2_transporter-like"/>
</dbReference>
<dbReference type="EMBL" id="BAAAQR010000011">
    <property type="protein sequence ID" value="GAA2151532.1"/>
    <property type="molecule type" value="Genomic_DNA"/>
</dbReference>
<reference evidence="3" key="1">
    <citation type="journal article" date="2019" name="Int. J. Syst. Evol. Microbiol.">
        <title>The Global Catalogue of Microorganisms (GCM) 10K type strain sequencing project: providing services to taxonomists for standard genome sequencing and annotation.</title>
        <authorList>
            <consortium name="The Broad Institute Genomics Platform"/>
            <consortium name="The Broad Institute Genome Sequencing Center for Infectious Disease"/>
            <person name="Wu L."/>
            <person name="Ma J."/>
        </authorList>
    </citation>
    <scope>NUCLEOTIDE SEQUENCE [LARGE SCALE GENOMIC DNA]</scope>
    <source>
        <strain evidence="3">JCM 16022</strain>
    </source>
</reference>
<sequence length="269" mass="29503">MAEQLGGAVTDYRSIAAMWIRASLAYPVSFWVMTVGGGLTTALDFVGLWLMFHTIDSLGGFTLTEIGLLYGASGIGIGIADLLIGSVERIGAHVRMGTLDTMMVRPVRLLVQVCADQFQLRRVSRIVQALVVFAWAGWFVEWTPARVLVALEMVVAGSVIFFCLFVIFSCVQFWTADASEFANAFTYGGNTVTQYPLSVFPRELVKSLTFVLPLAFVNWYPCLYLLGRPDPFGLPQWLQFAAPVPAALLVVLSAVVWRAGVRHYTSTGS</sequence>
<dbReference type="PANTHER" id="PTHR36833:SF1">
    <property type="entry name" value="INTEGRAL MEMBRANE TRANSPORT PROTEIN"/>
    <property type="match status" value="1"/>
</dbReference>
<proteinExistence type="predicted"/>
<keyword evidence="1" id="KW-0812">Transmembrane</keyword>
<organism evidence="2 3">
    <name type="scientific">Nocardioides koreensis</name>
    <dbReference type="NCBI Taxonomy" id="433651"/>
    <lineage>
        <taxon>Bacteria</taxon>
        <taxon>Bacillati</taxon>
        <taxon>Actinomycetota</taxon>
        <taxon>Actinomycetes</taxon>
        <taxon>Propionibacteriales</taxon>
        <taxon>Nocardioidaceae</taxon>
        <taxon>Nocardioides</taxon>
    </lineage>
</organism>
<dbReference type="Pfam" id="PF06182">
    <property type="entry name" value="ABC2_membrane_6"/>
    <property type="match status" value="1"/>
</dbReference>
<feature type="transmembrane region" description="Helical" evidence="1">
    <location>
        <begin position="28"/>
        <end position="52"/>
    </location>
</feature>
<dbReference type="RefSeq" id="WP_344154899.1">
    <property type="nucleotide sequence ID" value="NZ_BAAAQR010000011.1"/>
</dbReference>
<keyword evidence="1" id="KW-0472">Membrane</keyword>
<evidence type="ECO:0000256" key="1">
    <source>
        <dbReference type="SAM" id="Phobius"/>
    </source>
</evidence>
<accession>A0ABP5LTC6</accession>
<gene>
    <name evidence="2" type="ORF">GCM10009844_33870</name>
</gene>
<dbReference type="Proteomes" id="UP001501771">
    <property type="component" value="Unassembled WGS sequence"/>
</dbReference>
<feature type="transmembrane region" description="Helical" evidence="1">
    <location>
        <begin position="67"/>
        <end position="87"/>
    </location>
</feature>
<keyword evidence="1" id="KW-1133">Transmembrane helix</keyword>
<evidence type="ECO:0000313" key="3">
    <source>
        <dbReference type="Proteomes" id="UP001501771"/>
    </source>
</evidence>
<feature type="transmembrane region" description="Helical" evidence="1">
    <location>
        <begin position="208"/>
        <end position="226"/>
    </location>
</feature>
<feature type="transmembrane region" description="Helical" evidence="1">
    <location>
        <begin position="238"/>
        <end position="257"/>
    </location>
</feature>